<dbReference type="InterPro" id="IPR036047">
    <property type="entry name" value="F-box-like_dom_sf"/>
</dbReference>
<accession>A0A9N8WCN4</accession>
<reference evidence="2" key="1">
    <citation type="submission" date="2021-06" db="EMBL/GenBank/DDBJ databases">
        <authorList>
            <person name="Kallberg Y."/>
            <person name="Tangrot J."/>
            <person name="Rosling A."/>
        </authorList>
    </citation>
    <scope>NUCLEOTIDE SEQUENCE</scope>
    <source>
        <strain evidence="2">CL551</strain>
    </source>
</reference>
<dbReference type="AlphaFoldDB" id="A0A9N8WCN4"/>
<name>A0A9N8WCN4_9GLOM</name>
<gene>
    <name evidence="2" type="ORF">AMORRO_LOCUS2506</name>
</gene>
<dbReference type="SUPFAM" id="SSF81383">
    <property type="entry name" value="F-box domain"/>
    <property type="match status" value="1"/>
</dbReference>
<sequence length="519" mass="59844">MNIDKSTQLSSDCLEQIFAHFKHDKASLYTLARVCRHWCRLIVTSLWAHPFKTVAKDGSVSIIRAYVACLPTNERQRLADEGINVEKSTTSLFNYPKYLRNFESHLIRLAIEKWLQSLGNTRRLKEKTRITYQYITNLIFSSCSYLRGLTYDWKEEFNTIQLLDITKFAGFHQAIRNLRTFKLDYHCFPTKATHNLLDIISQNTQNIHSLLISTNWYVRPEIILRFLKSQHNIKVLTVDVNLEHNPELLYMAIRHHAHSLTHLKLEGMNEFEQLLKLLVACKHLETLEILEFDPELIPDLEKHPIPQINIKNLYCSPITSDGKVGITSQVQIKSIAYLLEMSNLNLRTFTYLACGPPELMKVIKNRCPHITHLSLTIQNEDFNELCILLSNLGKLENFVLSVLPDFGSIPTYIIQKLAISIPPTLHTLGLNLLFTVESLKILLNECNGTIRALTMYQHSIENTHLEVISKYSEDNNGCLKEFRCLSHSIGNQEIAKSTIPIVGDVKPPYDPFYDRPIFL</sequence>
<dbReference type="InterPro" id="IPR001810">
    <property type="entry name" value="F-box_dom"/>
</dbReference>
<keyword evidence="3" id="KW-1185">Reference proteome</keyword>
<evidence type="ECO:0000259" key="1">
    <source>
        <dbReference type="Pfam" id="PF12937"/>
    </source>
</evidence>
<dbReference type="EMBL" id="CAJVPV010001065">
    <property type="protein sequence ID" value="CAG8485203.1"/>
    <property type="molecule type" value="Genomic_DNA"/>
</dbReference>
<dbReference type="Gene3D" id="3.80.10.10">
    <property type="entry name" value="Ribonuclease Inhibitor"/>
    <property type="match status" value="1"/>
</dbReference>
<comment type="caution">
    <text evidence="2">The sequence shown here is derived from an EMBL/GenBank/DDBJ whole genome shotgun (WGS) entry which is preliminary data.</text>
</comment>
<protein>
    <submittedName>
        <fullName evidence="2">14000_t:CDS:1</fullName>
    </submittedName>
</protein>
<dbReference type="OrthoDB" id="2408766at2759"/>
<feature type="domain" description="F-box" evidence="1">
    <location>
        <begin position="13"/>
        <end position="52"/>
    </location>
</feature>
<proteinExistence type="predicted"/>
<dbReference type="InterPro" id="IPR032675">
    <property type="entry name" value="LRR_dom_sf"/>
</dbReference>
<dbReference type="SUPFAM" id="SSF52047">
    <property type="entry name" value="RNI-like"/>
    <property type="match status" value="1"/>
</dbReference>
<evidence type="ECO:0000313" key="2">
    <source>
        <dbReference type="EMBL" id="CAG8485203.1"/>
    </source>
</evidence>
<dbReference type="Proteomes" id="UP000789342">
    <property type="component" value="Unassembled WGS sequence"/>
</dbReference>
<evidence type="ECO:0000313" key="3">
    <source>
        <dbReference type="Proteomes" id="UP000789342"/>
    </source>
</evidence>
<organism evidence="2 3">
    <name type="scientific">Acaulospora morrowiae</name>
    <dbReference type="NCBI Taxonomy" id="94023"/>
    <lineage>
        <taxon>Eukaryota</taxon>
        <taxon>Fungi</taxon>
        <taxon>Fungi incertae sedis</taxon>
        <taxon>Mucoromycota</taxon>
        <taxon>Glomeromycotina</taxon>
        <taxon>Glomeromycetes</taxon>
        <taxon>Diversisporales</taxon>
        <taxon>Acaulosporaceae</taxon>
        <taxon>Acaulospora</taxon>
    </lineage>
</organism>
<dbReference type="CDD" id="cd09917">
    <property type="entry name" value="F-box_SF"/>
    <property type="match status" value="1"/>
</dbReference>
<dbReference type="Pfam" id="PF12937">
    <property type="entry name" value="F-box-like"/>
    <property type="match status" value="1"/>
</dbReference>